<dbReference type="EMBL" id="JH600068">
    <property type="protein sequence ID" value="EIG52254.1"/>
    <property type="molecule type" value="Genomic_DNA"/>
</dbReference>
<dbReference type="AlphaFoldDB" id="I2PXJ8"/>
<reference evidence="2" key="1">
    <citation type="submission" date="2011-11" db="EMBL/GenBank/DDBJ databases">
        <title>Improved High-Quality Draft sequence of Desulfovibrio sp. U5L.</title>
        <authorList>
            <consortium name="US DOE Joint Genome Institute"/>
            <person name="Lucas S."/>
            <person name="Han J."/>
            <person name="Lapidus A."/>
            <person name="Cheng J.-F."/>
            <person name="Goodwin L."/>
            <person name="Pitluck S."/>
            <person name="Peters L."/>
            <person name="Ovchinnikova G."/>
            <person name="Held B."/>
            <person name="Detter J.C."/>
            <person name="Han C."/>
            <person name="Tapia R."/>
            <person name="Land M."/>
            <person name="Hauser L."/>
            <person name="Kyrpides N."/>
            <person name="Ivanova N."/>
            <person name="Pagani I."/>
            <person name="Gabster J."/>
            <person name="Walker C."/>
            <person name="Stolyar S."/>
            <person name="Stahl D."/>
            <person name="Arkin A."/>
            <person name="Dehal P."/>
            <person name="Hazen T."/>
            <person name="Woyke T."/>
        </authorList>
    </citation>
    <scope>NUCLEOTIDE SEQUENCE [LARGE SCALE GENOMIC DNA]</scope>
    <source>
        <strain evidence="2">U5L</strain>
    </source>
</reference>
<keyword evidence="1" id="KW-1133">Transmembrane helix</keyword>
<dbReference type="HOGENOM" id="CLU_2436051_0_0_7"/>
<sequence>MNPDLCDLLRVLAYPAVALVFLLVGWRLGRESAGRPMFDSPLLPAPPEDATLEADPWDEAAFGRPSGPAAVDIFETLSPSARATHQDCTL</sequence>
<keyword evidence="1" id="KW-0472">Membrane</keyword>
<dbReference type="OrthoDB" id="5458541at2"/>
<evidence type="ECO:0000256" key="1">
    <source>
        <dbReference type="SAM" id="Phobius"/>
    </source>
</evidence>
<feature type="transmembrane region" description="Helical" evidence="1">
    <location>
        <begin position="12"/>
        <end position="29"/>
    </location>
</feature>
<protein>
    <submittedName>
        <fullName evidence="2">Uncharacterized protein</fullName>
    </submittedName>
</protein>
<name>I2PXJ8_9BACT</name>
<keyword evidence="1" id="KW-0812">Transmembrane</keyword>
<organism evidence="2">
    <name type="scientific">Desulfovibrio sp. U5L</name>
    <dbReference type="NCBI Taxonomy" id="596152"/>
    <lineage>
        <taxon>Bacteria</taxon>
        <taxon>Pseudomonadati</taxon>
        <taxon>Thermodesulfobacteriota</taxon>
        <taxon>Desulfovibrionia</taxon>
        <taxon>Desulfovibrionales</taxon>
        <taxon>Desulfovibrionaceae</taxon>
        <taxon>Desulfovibrio</taxon>
    </lineage>
</organism>
<gene>
    <name evidence="2" type="ORF">DesU5LDRAFT_0549</name>
</gene>
<dbReference type="STRING" id="596152.DesU5LDRAFT_0549"/>
<proteinExistence type="predicted"/>
<accession>I2PXJ8</accession>
<evidence type="ECO:0000313" key="2">
    <source>
        <dbReference type="EMBL" id="EIG52254.1"/>
    </source>
</evidence>
<dbReference type="eggNOG" id="ENOG503185D">
    <property type="taxonomic scope" value="Bacteria"/>
</dbReference>